<evidence type="ECO:0000256" key="1">
    <source>
        <dbReference type="SAM" id="MobiDB-lite"/>
    </source>
</evidence>
<feature type="compositionally biased region" description="Gly residues" evidence="1">
    <location>
        <begin position="91"/>
        <end position="108"/>
    </location>
</feature>
<dbReference type="AlphaFoldDB" id="A0AAI8VG36"/>
<keyword evidence="3" id="KW-1185">Reference proteome</keyword>
<protein>
    <submittedName>
        <fullName evidence="2">Uu.00g116570.m01.CDS01</fullName>
    </submittedName>
</protein>
<accession>A0AAI8VG36</accession>
<organism evidence="2 3">
    <name type="scientific">Anthostomella pinea</name>
    <dbReference type="NCBI Taxonomy" id="933095"/>
    <lineage>
        <taxon>Eukaryota</taxon>
        <taxon>Fungi</taxon>
        <taxon>Dikarya</taxon>
        <taxon>Ascomycota</taxon>
        <taxon>Pezizomycotina</taxon>
        <taxon>Sordariomycetes</taxon>
        <taxon>Xylariomycetidae</taxon>
        <taxon>Xylariales</taxon>
        <taxon>Xylariaceae</taxon>
        <taxon>Anthostomella</taxon>
    </lineage>
</organism>
<dbReference type="Proteomes" id="UP001295740">
    <property type="component" value="Unassembled WGS sequence"/>
</dbReference>
<sequence>MHCYCANYYGAVNCHNKVTQFGDRCRLCTIMNEGNSASFKLSRHQQRQDQDEDQGQEQDHQQRQSYLDGDECYRRHSGSDSSSSHESYRGSGRGTGRPCGTRGGGSNS</sequence>
<feature type="region of interest" description="Disordered" evidence="1">
    <location>
        <begin position="39"/>
        <end position="108"/>
    </location>
</feature>
<reference evidence="2" key="1">
    <citation type="submission" date="2023-10" db="EMBL/GenBank/DDBJ databases">
        <authorList>
            <person name="Hackl T."/>
        </authorList>
    </citation>
    <scope>NUCLEOTIDE SEQUENCE</scope>
</reference>
<comment type="caution">
    <text evidence="2">The sequence shown here is derived from an EMBL/GenBank/DDBJ whole genome shotgun (WGS) entry which is preliminary data.</text>
</comment>
<dbReference type="EMBL" id="CAUWAG010000006">
    <property type="protein sequence ID" value="CAJ2504263.1"/>
    <property type="molecule type" value="Genomic_DNA"/>
</dbReference>
<evidence type="ECO:0000313" key="2">
    <source>
        <dbReference type="EMBL" id="CAJ2504263.1"/>
    </source>
</evidence>
<name>A0AAI8VG36_9PEZI</name>
<proteinExistence type="predicted"/>
<evidence type="ECO:0000313" key="3">
    <source>
        <dbReference type="Proteomes" id="UP001295740"/>
    </source>
</evidence>
<gene>
    <name evidence="2" type="ORF">KHLLAP_LOCUS4731</name>
</gene>